<name>A0A1F5NLY8_9BACT</name>
<accession>A0A1F5NLY8</accession>
<evidence type="ECO:0000313" key="3">
    <source>
        <dbReference type="Proteomes" id="UP000176578"/>
    </source>
</evidence>
<comment type="caution">
    <text evidence="2">The sequence shown here is derived from an EMBL/GenBank/DDBJ whole genome shotgun (WGS) entry which is preliminary data.</text>
</comment>
<evidence type="ECO:0000256" key="1">
    <source>
        <dbReference type="SAM" id="MobiDB-lite"/>
    </source>
</evidence>
<feature type="region of interest" description="Disordered" evidence="1">
    <location>
        <begin position="381"/>
        <end position="401"/>
    </location>
</feature>
<dbReference type="AlphaFoldDB" id="A0A1F5NLY8"/>
<evidence type="ECO:0000313" key="2">
    <source>
        <dbReference type="EMBL" id="OGE78701.1"/>
    </source>
</evidence>
<reference evidence="2 3" key="1">
    <citation type="journal article" date="2016" name="Nat. Commun.">
        <title>Thousands of microbial genomes shed light on interconnected biogeochemical processes in an aquifer system.</title>
        <authorList>
            <person name="Anantharaman K."/>
            <person name="Brown C.T."/>
            <person name="Hug L.A."/>
            <person name="Sharon I."/>
            <person name="Castelle C.J."/>
            <person name="Probst A.J."/>
            <person name="Thomas B.C."/>
            <person name="Singh A."/>
            <person name="Wilkins M.J."/>
            <person name="Karaoz U."/>
            <person name="Brodie E.L."/>
            <person name="Williams K.H."/>
            <person name="Hubbard S.S."/>
            <person name="Banfield J.F."/>
        </authorList>
    </citation>
    <scope>NUCLEOTIDE SEQUENCE [LARGE SCALE GENOMIC DNA]</scope>
</reference>
<dbReference type="EMBL" id="MFDZ01000005">
    <property type="protein sequence ID" value="OGE78701.1"/>
    <property type="molecule type" value="Genomic_DNA"/>
</dbReference>
<gene>
    <name evidence="2" type="ORF">A3J19_02415</name>
</gene>
<organism evidence="2 3">
    <name type="scientific">Candidatus Daviesbacteria bacterium RIFCSPLOWO2_02_FULL_41_8</name>
    <dbReference type="NCBI Taxonomy" id="1797798"/>
    <lineage>
        <taxon>Bacteria</taxon>
        <taxon>Candidatus Daviesiibacteriota</taxon>
    </lineage>
</organism>
<protein>
    <submittedName>
        <fullName evidence="2">Uncharacterized protein</fullName>
    </submittedName>
</protein>
<dbReference type="Proteomes" id="UP000176578">
    <property type="component" value="Unassembled WGS sequence"/>
</dbReference>
<sequence length="401" mass="42322">MSDEMKPEAALEAVATATVKTDSVAAALQPLDVPADVIEKIKSELGAMTAADLSGLTEADLVSVGMKKLPARALLQKLAPVAPVSEPSASAAAAFTMANYDVLPSVPDDESWLKALKVGGVLKFNPVTVAGTVSAALASRCGLYDLPKRIVQAMEQFAESLSEPVGPDFFDMQRMLTEHSYAEIFAAIPGATGRYATQTRKDALLGKLDQNLWAALTSFHGQLNGWLDAWQKGNANPTLMMSAIAAMASGTPMPGGLMQPPPTDVLRDAAEGVIEVINKIFAGTGILVATALAYDAQQIRKALENPNLPAHIGAVNRDQMLKQLGVAVTSDYPRLEANVKRYALGIIEFPNVTAGNTELSYITALFQLGSAITWDKLGLDSSGRSSKPTGIGAKRRDGSDL</sequence>
<proteinExistence type="predicted"/>